<proteinExistence type="predicted"/>
<accession>A0A502L527</accession>
<dbReference type="EMBL" id="SAWY01000002">
    <property type="protein sequence ID" value="TPH18982.1"/>
    <property type="molecule type" value="Genomic_DNA"/>
</dbReference>
<name>A0A502L527_9GAMM</name>
<sequence length="116" mass="12994">MQINQSPFNGMNSQQVKRPSSEASFIKKAEPNELNANKVNATSYITPSSERAEQGKIRFDESAVDIMTKQGHVNAESLTKDDISRQNQYAVNSYKNVNNLAQRENVQQMLGVDLFA</sequence>
<protein>
    <submittedName>
        <fullName evidence="2">Uncharacterized protein</fullName>
    </submittedName>
</protein>
<keyword evidence="3" id="KW-1185">Reference proteome</keyword>
<evidence type="ECO:0000313" key="3">
    <source>
        <dbReference type="Proteomes" id="UP000315303"/>
    </source>
</evidence>
<evidence type="ECO:0000256" key="1">
    <source>
        <dbReference type="SAM" id="MobiDB-lite"/>
    </source>
</evidence>
<comment type="caution">
    <text evidence="2">The sequence shown here is derived from an EMBL/GenBank/DDBJ whole genome shotgun (WGS) entry which is preliminary data.</text>
</comment>
<evidence type="ECO:0000313" key="2">
    <source>
        <dbReference type="EMBL" id="TPH18982.1"/>
    </source>
</evidence>
<dbReference type="OrthoDB" id="6227695at2"/>
<reference evidence="2 3" key="1">
    <citation type="submission" date="2019-01" db="EMBL/GenBank/DDBJ databases">
        <title>Litorilituus lipolytica sp. nov., isolated from intertidal sand of the Yellow Sea in China.</title>
        <authorList>
            <person name="Liu A."/>
        </authorList>
    </citation>
    <scope>NUCLEOTIDE SEQUENCE [LARGE SCALE GENOMIC DNA]</scope>
    <source>
        <strain evidence="2 3">RZ04</strain>
    </source>
</reference>
<gene>
    <name evidence="2" type="ORF">EPA86_01415</name>
</gene>
<dbReference type="Proteomes" id="UP000315303">
    <property type="component" value="Unassembled WGS sequence"/>
</dbReference>
<feature type="region of interest" description="Disordered" evidence="1">
    <location>
        <begin position="1"/>
        <end position="22"/>
    </location>
</feature>
<dbReference type="AlphaFoldDB" id="A0A502L527"/>
<organism evidence="2 3">
    <name type="scientific">Litorilituus lipolyticus</name>
    <dbReference type="NCBI Taxonomy" id="2491017"/>
    <lineage>
        <taxon>Bacteria</taxon>
        <taxon>Pseudomonadati</taxon>
        <taxon>Pseudomonadota</taxon>
        <taxon>Gammaproteobacteria</taxon>
        <taxon>Alteromonadales</taxon>
        <taxon>Colwelliaceae</taxon>
        <taxon>Litorilituus</taxon>
    </lineage>
</organism>
<dbReference type="RefSeq" id="WP_140601155.1">
    <property type="nucleotide sequence ID" value="NZ_SAWY01000002.1"/>
</dbReference>